<dbReference type="PANTHER" id="PTHR11373:SF4">
    <property type="entry name" value="DEOXYNUCLEOSIDE TRIPHOSPHATE TRIPHOSPHOHYDROLASE SAMHD1"/>
    <property type="match status" value="1"/>
</dbReference>
<accession>A0A9X3KPH6</accession>
<organism evidence="2 3">
    <name type="scientific">Agrobacterium salinitolerans</name>
    <dbReference type="NCBI Taxonomy" id="1183413"/>
    <lineage>
        <taxon>Bacteria</taxon>
        <taxon>Pseudomonadati</taxon>
        <taxon>Pseudomonadota</taxon>
        <taxon>Alphaproteobacteria</taxon>
        <taxon>Hyphomicrobiales</taxon>
        <taxon>Rhizobiaceae</taxon>
        <taxon>Rhizobium/Agrobacterium group</taxon>
        <taxon>Agrobacterium</taxon>
    </lineage>
</organism>
<dbReference type="EMBL" id="JAPZLR010000006">
    <property type="protein sequence ID" value="MCZ7938008.1"/>
    <property type="molecule type" value="Genomic_DNA"/>
</dbReference>
<name>A0A9X3KPH6_9HYPH</name>
<dbReference type="GO" id="GO:0006203">
    <property type="term" value="P:dGTP catabolic process"/>
    <property type="evidence" value="ECO:0007669"/>
    <property type="project" value="TreeGrafter"/>
</dbReference>
<evidence type="ECO:0000313" key="2">
    <source>
        <dbReference type="EMBL" id="MCZ7938008.1"/>
    </source>
</evidence>
<dbReference type="InterPro" id="IPR003607">
    <property type="entry name" value="HD/PDEase_dom"/>
</dbReference>
<proteinExistence type="predicted"/>
<evidence type="ECO:0000313" key="3">
    <source>
        <dbReference type="Proteomes" id="UP001151018"/>
    </source>
</evidence>
<dbReference type="Proteomes" id="UP001151018">
    <property type="component" value="Unassembled WGS sequence"/>
</dbReference>
<evidence type="ECO:0000259" key="1">
    <source>
        <dbReference type="PROSITE" id="PS51831"/>
    </source>
</evidence>
<dbReference type="SUPFAM" id="SSF109604">
    <property type="entry name" value="HD-domain/PDEase-like"/>
    <property type="match status" value="1"/>
</dbReference>
<gene>
    <name evidence="2" type="ORF">O9X88_10665</name>
</gene>
<sequence>MVKPKPQRIRDPIHNLIEFSSDHFEQTLWKLIQTSPFQRLRRIKQLGFSEYVFPGATHTRFAHSLGVFHTSRLLMDVIRKYLGSHQQQYRDTQANHALTAALLHDVGHGMFSHAFEAIGKEFGWPMAKHEEVSQRLIREGEIADLLDREFGKGYAGNVADIIAQGIPDNLYGSVVSSQFDADRLDYMQRDRLMTGVQSSGIDLTWLLANLEVAEVPTGADETGTGSVETLVLGPKAAQAAESYVLGLFHLYPNVYLHKTTRGAEVLFQALVRRIVYLQMNGSARKTGLPTRHPILRFISNPTKLDNALLLDDTVFWGALPLLLDADDEEIRRLALALRDRHVNNCIDLRALVEAHLPAITEERREKRNARTKIICDAIIGELKKINAESPSKPARFMIDQYVRNPYKRFQDSRTPLNQILIRLTPNKVTDMGELSPVIAHAEPFNLSRVYTFRDDSGSLGVIENIVRTKIEESGKQ</sequence>
<dbReference type="GO" id="GO:0008832">
    <property type="term" value="F:dGTPase activity"/>
    <property type="evidence" value="ECO:0007669"/>
    <property type="project" value="TreeGrafter"/>
</dbReference>
<comment type="caution">
    <text evidence="2">The sequence shown here is derived from an EMBL/GenBank/DDBJ whole genome shotgun (WGS) entry which is preliminary data.</text>
</comment>
<reference evidence="2" key="1">
    <citation type="submission" date="2022-12" db="EMBL/GenBank/DDBJ databases">
        <title>Draft genome sequences of 22 rhizogenic Agrobacterium biovar 1 strains, the causative agent of hairy root disease.</title>
        <authorList>
            <person name="Kim N."/>
            <person name="Vargas P."/>
            <person name="Rediers H."/>
        </authorList>
    </citation>
    <scope>NUCLEOTIDE SEQUENCE</scope>
    <source>
        <strain evidence="2">ST15.13.006</strain>
    </source>
</reference>
<protein>
    <submittedName>
        <fullName evidence="2">HD domain-containing protein</fullName>
    </submittedName>
</protein>
<dbReference type="InterPro" id="IPR006674">
    <property type="entry name" value="HD_domain"/>
</dbReference>
<dbReference type="AlphaFoldDB" id="A0A9X3KPH6"/>
<dbReference type="SMART" id="SM00471">
    <property type="entry name" value="HDc"/>
    <property type="match status" value="1"/>
</dbReference>
<dbReference type="InterPro" id="IPR050135">
    <property type="entry name" value="dGTPase-like"/>
</dbReference>
<dbReference type="CDD" id="cd00077">
    <property type="entry name" value="HDc"/>
    <property type="match status" value="1"/>
</dbReference>
<feature type="domain" description="HD" evidence="1">
    <location>
        <begin position="60"/>
        <end position="187"/>
    </location>
</feature>
<dbReference type="RefSeq" id="WP_269834906.1">
    <property type="nucleotide sequence ID" value="NZ_JAPZLR010000006.1"/>
</dbReference>
<dbReference type="PROSITE" id="PS51831">
    <property type="entry name" value="HD"/>
    <property type="match status" value="1"/>
</dbReference>
<dbReference type="Gene3D" id="1.10.3210.10">
    <property type="entry name" value="Hypothetical protein af1432"/>
    <property type="match status" value="1"/>
</dbReference>
<dbReference type="PANTHER" id="PTHR11373">
    <property type="entry name" value="DEOXYNUCLEOSIDE TRIPHOSPHATE TRIPHOSPHOHYDROLASE"/>
    <property type="match status" value="1"/>
</dbReference>
<dbReference type="Pfam" id="PF01966">
    <property type="entry name" value="HD"/>
    <property type="match status" value="1"/>
</dbReference>